<dbReference type="PANTHER" id="PTHR32060">
    <property type="entry name" value="TAIL-SPECIFIC PROTEASE"/>
    <property type="match status" value="1"/>
</dbReference>
<evidence type="ECO:0000313" key="10">
    <source>
        <dbReference type="Proteomes" id="UP000317243"/>
    </source>
</evidence>
<evidence type="ECO:0000256" key="7">
    <source>
        <dbReference type="SAM" id="SignalP"/>
    </source>
</evidence>
<dbReference type="PROSITE" id="PS50106">
    <property type="entry name" value="PDZ"/>
    <property type="match status" value="1"/>
</dbReference>
<dbReference type="Gene3D" id="2.30.42.10">
    <property type="match status" value="1"/>
</dbReference>
<feature type="compositionally biased region" description="Acidic residues" evidence="6">
    <location>
        <begin position="468"/>
        <end position="481"/>
    </location>
</feature>
<dbReference type="Pfam" id="PF17820">
    <property type="entry name" value="PDZ_6"/>
    <property type="match status" value="1"/>
</dbReference>
<dbReference type="InterPro" id="IPR001478">
    <property type="entry name" value="PDZ"/>
</dbReference>
<feature type="region of interest" description="Disordered" evidence="6">
    <location>
        <begin position="446"/>
        <end position="483"/>
    </location>
</feature>
<dbReference type="InterPro" id="IPR036034">
    <property type="entry name" value="PDZ_sf"/>
</dbReference>
<comment type="caution">
    <text evidence="9">The sequence shown here is derived from an EMBL/GenBank/DDBJ whole genome shotgun (WGS) entry which is preliminary data.</text>
</comment>
<dbReference type="SUPFAM" id="SSF52096">
    <property type="entry name" value="ClpP/crotonase"/>
    <property type="match status" value="1"/>
</dbReference>
<evidence type="ECO:0000256" key="5">
    <source>
        <dbReference type="RuleBase" id="RU004404"/>
    </source>
</evidence>
<evidence type="ECO:0000259" key="8">
    <source>
        <dbReference type="PROSITE" id="PS50106"/>
    </source>
</evidence>
<feature type="compositionally biased region" description="Acidic residues" evidence="6">
    <location>
        <begin position="451"/>
        <end position="460"/>
    </location>
</feature>
<dbReference type="Pfam" id="PF03572">
    <property type="entry name" value="Peptidase_S41"/>
    <property type="match status" value="1"/>
</dbReference>
<evidence type="ECO:0000313" key="9">
    <source>
        <dbReference type="EMBL" id="TWT59080.1"/>
    </source>
</evidence>
<keyword evidence="2 5" id="KW-0645">Protease</keyword>
<dbReference type="GO" id="GO:0007165">
    <property type="term" value="P:signal transduction"/>
    <property type="evidence" value="ECO:0007669"/>
    <property type="project" value="TreeGrafter"/>
</dbReference>
<dbReference type="InterPro" id="IPR004447">
    <property type="entry name" value="Peptidase_S41A"/>
</dbReference>
<dbReference type="InterPro" id="IPR005151">
    <property type="entry name" value="Tail-specific_protease"/>
</dbReference>
<feature type="signal peptide" evidence="7">
    <location>
        <begin position="1"/>
        <end position="34"/>
    </location>
</feature>
<gene>
    <name evidence="9" type="primary">ctpA</name>
    <name evidence="9" type="ORF">KOR42_24690</name>
</gene>
<dbReference type="Pfam" id="PF22694">
    <property type="entry name" value="CtpB_N-like"/>
    <property type="match status" value="1"/>
</dbReference>
<accession>A0A5C5X835</accession>
<protein>
    <submittedName>
        <fullName evidence="9">Carboxy-terminal processing protease CtpA</fullName>
        <ecNumber evidence="9">3.4.21.102</ecNumber>
    </submittedName>
</protein>
<name>A0A5C5X835_9PLAN</name>
<dbReference type="SMART" id="SM00228">
    <property type="entry name" value="PDZ"/>
    <property type="match status" value="1"/>
</dbReference>
<dbReference type="GO" id="GO:0006508">
    <property type="term" value="P:proteolysis"/>
    <property type="evidence" value="ECO:0007669"/>
    <property type="project" value="UniProtKB-KW"/>
</dbReference>
<dbReference type="InterPro" id="IPR055210">
    <property type="entry name" value="CtpA/B_N"/>
</dbReference>
<evidence type="ECO:0000256" key="2">
    <source>
        <dbReference type="ARBA" id="ARBA00022670"/>
    </source>
</evidence>
<feature type="domain" description="PDZ" evidence="8">
    <location>
        <begin position="114"/>
        <end position="189"/>
    </location>
</feature>
<comment type="similarity">
    <text evidence="1 5">Belongs to the peptidase S41A family.</text>
</comment>
<keyword evidence="10" id="KW-1185">Reference proteome</keyword>
<sequence precursor="true">MNHRLESFTWAATSALLTAAIFLTTVSSQGIAHAQADDNDSATAEPDEDYYELMRVFVDTFQQIDRNYVKEVDRRELVDAAVRGMLSELDPYSNYISPDDVERFTEAITQEFGGVGIRVGFDDEMRAIEITTPIPGSPAYRAGIKSGDRIVEIDGEAVRDFPKNREMDRAVELLRGLPGESVEVAVRRAASGEVEKMTLTRELIQLDTVMGNTYNEDGTWNFMFDDELKIGYARLTHFTSRSAGELREALKTLRKDDMKAFILDLRFNPGGQLQSAIDISDLFIEEGRIVSTEGRNSRPRSWSAKRFGTFTGFPMAILINRYSASASEIVSACLQDHDRAVVIGERSWGKGSVQNVIELEEGNSQLKLTTASYHRPSGKNIHRFPNAKESDEWGVMPNDGYLVKFTMEEMTKYQEDRRDRDIVDPQDPVESTFEDTQLEKAIEYLKAELGVDSEETEDSVEEKAASGSEEESEEADADEAEVSLRELFYQFPKQLVG</sequence>
<dbReference type="EMBL" id="SIHI01000001">
    <property type="protein sequence ID" value="TWT59080.1"/>
    <property type="molecule type" value="Genomic_DNA"/>
</dbReference>
<proteinExistence type="inferred from homology"/>
<dbReference type="CDD" id="cd07560">
    <property type="entry name" value="Peptidase_S41_CPP"/>
    <property type="match status" value="1"/>
</dbReference>
<dbReference type="GO" id="GO:0004252">
    <property type="term" value="F:serine-type endopeptidase activity"/>
    <property type="evidence" value="ECO:0007669"/>
    <property type="project" value="UniProtKB-EC"/>
</dbReference>
<dbReference type="Gene3D" id="3.90.226.10">
    <property type="entry name" value="2-enoyl-CoA Hydratase, Chain A, domain 1"/>
    <property type="match status" value="1"/>
</dbReference>
<dbReference type="RefSeq" id="WP_146509860.1">
    <property type="nucleotide sequence ID" value="NZ_SIHI01000001.1"/>
</dbReference>
<dbReference type="EC" id="3.4.21.102" evidence="9"/>
<dbReference type="SMART" id="SM00245">
    <property type="entry name" value="TSPc"/>
    <property type="match status" value="1"/>
</dbReference>
<organism evidence="9 10">
    <name type="scientific">Thalassoglobus neptunius</name>
    <dbReference type="NCBI Taxonomy" id="1938619"/>
    <lineage>
        <taxon>Bacteria</taxon>
        <taxon>Pseudomonadati</taxon>
        <taxon>Planctomycetota</taxon>
        <taxon>Planctomycetia</taxon>
        <taxon>Planctomycetales</taxon>
        <taxon>Planctomycetaceae</taxon>
        <taxon>Thalassoglobus</taxon>
    </lineage>
</organism>
<evidence type="ECO:0000256" key="1">
    <source>
        <dbReference type="ARBA" id="ARBA00009179"/>
    </source>
</evidence>
<keyword evidence="7" id="KW-0732">Signal</keyword>
<reference evidence="9 10" key="1">
    <citation type="submission" date="2019-02" db="EMBL/GenBank/DDBJ databases">
        <title>Deep-cultivation of Planctomycetes and their phenomic and genomic characterization uncovers novel biology.</title>
        <authorList>
            <person name="Wiegand S."/>
            <person name="Jogler M."/>
            <person name="Boedeker C."/>
            <person name="Pinto D."/>
            <person name="Vollmers J."/>
            <person name="Rivas-Marin E."/>
            <person name="Kohn T."/>
            <person name="Peeters S.H."/>
            <person name="Heuer A."/>
            <person name="Rast P."/>
            <person name="Oberbeckmann S."/>
            <person name="Bunk B."/>
            <person name="Jeske O."/>
            <person name="Meyerdierks A."/>
            <person name="Storesund J.E."/>
            <person name="Kallscheuer N."/>
            <person name="Luecker S."/>
            <person name="Lage O.M."/>
            <person name="Pohl T."/>
            <person name="Merkel B.J."/>
            <person name="Hornburger P."/>
            <person name="Mueller R.-W."/>
            <person name="Bruemmer F."/>
            <person name="Labrenz M."/>
            <person name="Spormann A.M."/>
            <person name="Op Den Camp H."/>
            <person name="Overmann J."/>
            <person name="Amann R."/>
            <person name="Jetten M.S.M."/>
            <person name="Mascher T."/>
            <person name="Medema M.H."/>
            <person name="Devos D.P."/>
            <person name="Kaster A.-K."/>
            <person name="Ovreas L."/>
            <person name="Rohde M."/>
            <person name="Galperin M.Y."/>
            <person name="Jogler C."/>
        </authorList>
    </citation>
    <scope>NUCLEOTIDE SEQUENCE [LARGE SCALE GENOMIC DNA]</scope>
    <source>
        <strain evidence="9 10">KOR42</strain>
    </source>
</reference>
<evidence type="ECO:0000256" key="4">
    <source>
        <dbReference type="ARBA" id="ARBA00022825"/>
    </source>
</evidence>
<keyword evidence="3 5" id="KW-0378">Hydrolase</keyword>
<dbReference type="CDD" id="cd06782">
    <property type="entry name" value="cpPDZ_CPP-like"/>
    <property type="match status" value="1"/>
</dbReference>
<dbReference type="SUPFAM" id="SSF50156">
    <property type="entry name" value="PDZ domain-like"/>
    <property type="match status" value="1"/>
</dbReference>
<evidence type="ECO:0000256" key="3">
    <source>
        <dbReference type="ARBA" id="ARBA00022801"/>
    </source>
</evidence>
<dbReference type="Gene3D" id="3.30.750.44">
    <property type="match status" value="1"/>
</dbReference>
<dbReference type="Proteomes" id="UP000317243">
    <property type="component" value="Unassembled WGS sequence"/>
</dbReference>
<dbReference type="InterPro" id="IPR029045">
    <property type="entry name" value="ClpP/crotonase-like_dom_sf"/>
</dbReference>
<dbReference type="PANTHER" id="PTHR32060:SF30">
    <property type="entry name" value="CARBOXY-TERMINAL PROCESSING PROTEASE CTPA"/>
    <property type="match status" value="1"/>
</dbReference>
<keyword evidence="4 5" id="KW-0720">Serine protease</keyword>
<evidence type="ECO:0000256" key="6">
    <source>
        <dbReference type="SAM" id="MobiDB-lite"/>
    </source>
</evidence>
<dbReference type="AlphaFoldDB" id="A0A5C5X835"/>
<dbReference type="GO" id="GO:0030288">
    <property type="term" value="C:outer membrane-bounded periplasmic space"/>
    <property type="evidence" value="ECO:0007669"/>
    <property type="project" value="TreeGrafter"/>
</dbReference>
<dbReference type="NCBIfam" id="TIGR00225">
    <property type="entry name" value="prc"/>
    <property type="match status" value="1"/>
</dbReference>
<dbReference type="OrthoDB" id="9812068at2"/>
<dbReference type="InterPro" id="IPR041489">
    <property type="entry name" value="PDZ_6"/>
</dbReference>
<feature type="chain" id="PRO_5023025147" evidence="7">
    <location>
        <begin position="35"/>
        <end position="497"/>
    </location>
</feature>